<dbReference type="RefSeq" id="WP_087988355.1">
    <property type="nucleotide sequence ID" value="NZ_CAMMLX010000013.1"/>
</dbReference>
<comment type="caution">
    <text evidence="1">The sequence shown here is derived from an EMBL/GenBank/DDBJ whole genome shotgun (WGS) entry which is preliminary data.</text>
</comment>
<dbReference type="EMBL" id="NFHM01000001">
    <property type="protein sequence ID" value="OUN45602.1"/>
    <property type="molecule type" value="Genomic_DNA"/>
</dbReference>
<proteinExistence type="predicted"/>
<organism evidence="1 2">
    <name type="scientific">Anaerotignum lactatifermentans</name>
    <dbReference type="NCBI Taxonomy" id="160404"/>
    <lineage>
        <taxon>Bacteria</taxon>
        <taxon>Bacillati</taxon>
        <taxon>Bacillota</taxon>
        <taxon>Clostridia</taxon>
        <taxon>Lachnospirales</taxon>
        <taxon>Anaerotignaceae</taxon>
        <taxon>Anaerotignum</taxon>
    </lineage>
</organism>
<dbReference type="PANTHER" id="PTHR39338:SF7">
    <property type="entry name" value="BLL6692 PROTEIN"/>
    <property type="match status" value="1"/>
</dbReference>
<sequence>MFTAFFYLLRSRGLKVSMNEWMTLMEALDKGLHQSSFTGFYYLCRSVLVKSEADFDKFDGAFLEFFKGVEFEGELPPELMDWLTNPKEKPGDQFDMERAMQNEWISQAEIQKMFLERLEEQKEEHNGGSYWVGTGGVSVFGNSGFSPRGIRVGGEGGKRRAFQVASERKFRDFRQDNTLDTRQFQMAFRRLRQFSAKAEEAKTEFDIDGTIRETCDNAGKLKVVYDRPRKNTVKVLLLMDSGGSMDYYSRLCSMLFQAVSKSNHFKDLQVFYFHNCIYSKIYTDPQLRPKSVIPTEWILKNLSSEYKVIIVGDAQMEPSELLDPSYYNYGARDNITGIEWLTRFREKYPHLVWLNPSERPYWGGWWAKTYDIIRKDFDMYDLSIDGLNAALKKLMVNR</sequence>
<evidence type="ECO:0000313" key="1">
    <source>
        <dbReference type="EMBL" id="OUN45602.1"/>
    </source>
</evidence>
<dbReference type="Proteomes" id="UP000195455">
    <property type="component" value="Unassembled WGS sequence"/>
</dbReference>
<evidence type="ECO:0000313" key="2">
    <source>
        <dbReference type="Proteomes" id="UP000195455"/>
    </source>
</evidence>
<reference evidence="2" key="1">
    <citation type="submission" date="2017-04" db="EMBL/GenBank/DDBJ databases">
        <title>Function of individual gut microbiota members based on whole genome sequencing of pure cultures obtained from chicken caecum.</title>
        <authorList>
            <person name="Medvecky M."/>
            <person name="Cejkova D."/>
            <person name="Polansky O."/>
            <person name="Karasova D."/>
            <person name="Kubasova T."/>
            <person name="Cizek A."/>
            <person name="Rychlik I."/>
        </authorList>
    </citation>
    <scope>NUCLEOTIDE SEQUENCE [LARGE SCALE GENOMIC DNA]</scope>
    <source>
        <strain evidence="2">An75</strain>
    </source>
</reference>
<accession>A0A1Y3U9W5</accession>
<gene>
    <name evidence="1" type="ORF">B5G26_00830</name>
</gene>
<dbReference type="PANTHER" id="PTHR39338">
    <property type="entry name" value="BLL5662 PROTEIN-RELATED"/>
    <property type="match status" value="1"/>
</dbReference>
<name>A0A1Y3U9W5_9FIRM</name>
<dbReference type="Pfam" id="PF05762">
    <property type="entry name" value="VWA_CoxE"/>
    <property type="match status" value="1"/>
</dbReference>
<dbReference type="AlphaFoldDB" id="A0A1Y3U9W5"/>
<protein>
    <submittedName>
        <fullName evidence="1">VWA containing CoxE family protein</fullName>
    </submittedName>
</protein>
<dbReference type="InterPro" id="IPR008912">
    <property type="entry name" value="Uncharacterised_CoxE"/>
</dbReference>